<proteinExistence type="predicted"/>
<protein>
    <submittedName>
        <fullName evidence="1">Uncharacterized protein</fullName>
    </submittedName>
</protein>
<gene>
    <name evidence="1" type="ORF">ARTHRO_10457</name>
</gene>
<keyword evidence="2" id="KW-1185">Reference proteome</keyword>
<name>A0A9P1KB37_9CYAN</name>
<dbReference type="Proteomes" id="UP000032946">
    <property type="component" value="Chromosome"/>
</dbReference>
<dbReference type="AlphaFoldDB" id="A0A9P1KB37"/>
<sequence length="107" mass="12352">MLQLNIHGGIVAMKSTERTACSTMPLTGNALVNYSGIYPKKGIVNWWQKIPSLLCNFLLGGGDIRISESYDQDGDLVWDVYDPFTRRNQRFYTEQDVRIWLESRYSK</sequence>
<accession>A0A9P1KB37</accession>
<organism evidence="1 2">
    <name type="scientific">Limnospira indica PCC 8005</name>
    <dbReference type="NCBI Taxonomy" id="376219"/>
    <lineage>
        <taxon>Bacteria</taxon>
        <taxon>Bacillati</taxon>
        <taxon>Cyanobacteriota</taxon>
        <taxon>Cyanophyceae</taxon>
        <taxon>Oscillatoriophycideae</taxon>
        <taxon>Oscillatoriales</taxon>
        <taxon>Sirenicapillariaceae</taxon>
        <taxon>Limnospira</taxon>
    </lineage>
</organism>
<evidence type="ECO:0000313" key="1">
    <source>
        <dbReference type="EMBL" id="CDM92784.1"/>
    </source>
</evidence>
<evidence type="ECO:0000313" key="2">
    <source>
        <dbReference type="Proteomes" id="UP000032946"/>
    </source>
</evidence>
<reference evidence="1 2" key="1">
    <citation type="submission" date="2014-02" db="EMBL/GenBank/DDBJ databases">
        <authorList>
            <person name="Genoscope - CEA"/>
        </authorList>
    </citation>
    <scope>NUCLEOTIDE SEQUENCE [LARGE SCALE GENOMIC DNA]</scope>
    <source>
        <strain evidence="1 2">PCC 8005</strain>
    </source>
</reference>
<dbReference type="EMBL" id="FO818640">
    <property type="protein sequence ID" value="CDM92784.1"/>
    <property type="molecule type" value="Genomic_DNA"/>
</dbReference>